<organism evidence="2 3">
    <name type="scientific">Novipirellula herctigrandis</name>
    <dbReference type="NCBI Taxonomy" id="2527986"/>
    <lineage>
        <taxon>Bacteria</taxon>
        <taxon>Pseudomonadati</taxon>
        <taxon>Planctomycetota</taxon>
        <taxon>Planctomycetia</taxon>
        <taxon>Pirellulales</taxon>
        <taxon>Pirellulaceae</taxon>
        <taxon>Novipirellula</taxon>
    </lineage>
</organism>
<reference evidence="2 3" key="1">
    <citation type="submission" date="2019-02" db="EMBL/GenBank/DDBJ databases">
        <title>Deep-cultivation of Planctomycetes and their phenomic and genomic characterization uncovers novel biology.</title>
        <authorList>
            <person name="Wiegand S."/>
            <person name="Jogler M."/>
            <person name="Boedeker C."/>
            <person name="Pinto D."/>
            <person name="Vollmers J."/>
            <person name="Rivas-Marin E."/>
            <person name="Kohn T."/>
            <person name="Peeters S.H."/>
            <person name="Heuer A."/>
            <person name="Rast P."/>
            <person name="Oberbeckmann S."/>
            <person name="Bunk B."/>
            <person name="Jeske O."/>
            <person name="Meyerdierks A."/>
            <person name="Storesund J.E."/>
            <person name="Kallscheuer N."/>
            <person name="Luecker S."/>
            <person name="Lage O.M."/>
            <person name="Pohl T."/>
            <person name="Merkel B.J."/>
            <person name="Hornburger P."/>
            <person name="Mueller R.-W."/>
            <person name="Bruemmer F."/>
            <person name="Labrenz M."/>
            <person name="Spormann A.M."/>
            <person name="Op Den Camp H."/>
            <person name="Overmann J."/>
            <person name="Amann R."/>
            <person name="Jetten M.S.M."/>
            <person name="Mascher T."/>
            <person name="Medema M.H."/>
            <person name="Devos D.P."/>
            <person name="Kaster A.-K."/>
            <person name="Ovreas L."/>
            <person name="Rohde M."/>
            <person name="Galperin M.Y."/>
            <person name="Jogler C."/>
        </authorList>
    </citation>
    <scope>NUCLEOTIDE SEQUENCE [LARGE SCALE GENOMIC DNA]</scope>
    <source>
        <strain evidence="2 3">CA13</strain>
    </source>
</reference>
<keyword evidence="1" id="KW-1133">Transmembrane helix</keyword>
<proteinExistence type="predicted"/>
<feature type="transmembrane region" description="Helical" evidence="1">
    <location>
        <begin position="382"/>
        <end position="402"/>
    </location>
</feature>
<keyword evidence="1" id="KW-0472">Membrane</keyword>
<dbReference type="EMBL" id="SJPJ01000001">
    <property type="protein sequence ID" value="TWT79376.1"/>
    <property type="molecule type" value="Genomic_DNA"/>
</dbReference>
<evidence type="ECO:0000256" key="1">
    <source>
        <dbReference type="SAM" id="Phobius"/>
    </source>
</evidence>
<sequence>MLVGFVVAGVVVAAFTGRLEMHLVADSASYLDYSFASLDAMSRSIRTPGYPLWLAFWQTTIGVEWVPTGQVIVHAIACGWFAIELRRLGMNTTSAVIAGVAVGIGCTAMDNINCISTDALAASAGVMVACSLLRCCGSTPSVRWTFVTVTLATVAIMLRPAYLFLIPWLFVAGTLLRMIRLGDFRTSALKSLTLSVMTVVPLVAWMLIRLWVVSDFAVLPFGHQNLAGVLVQLLSDEELNQLSGEAGEMGRATVEAKQSFLDGGGRFAEPSYGGERGETMRIDQSWDKMTYFVVVPASKSFGDNDRVAAHQRVATMNKAIVRAYPVRYAIWIAKNIRRGAWAISADIVMHPVFLVAIVLAMGWAVYHATVSGTACDSLDPTIAMRSLAVIAVTYVVMNLGFVSLTSPAIGRFSDAAAIFLPAWLAVMAKRR</sequence>
<protein>
    <recommendedName>
        <fullName evidence="4">Glycosyltransferase RgtA/B/C/D-like domain-containing protein</fullName>
    </recommendedName>
</protein>
<evidence type="ECO:0000313" key="3">
    <source>
        <dbReference type="Proteomes" id="UP000315010"/>
    </source>
</evidence>
<name>A0A5C5YX69_9BACT</name>
<evidence type="ECO:0008006" key="4">
    <source>
        <dbReference type="Google" id="ProtNLM"/>
    </source>
</evidence>
<feature type="transmembrane region" description="Helical" evidence="1">
    <location>
        <begin position="347"/>
        <end position="370"/>
    </location>
</feature>
<dbReference type="AlphaFoldDB" id="A0A5C5YX69"/>
<evidence type="ECO:0000313" key="2">
    <source>
        <dbReference type="EMBL" id="TWT79376.1"/>
    </source>
</evidence>
<keyword evidence="1" id="KW-0812">Transmembrane</keyword>
<dbReference type="Proteomes" id="UP000315010">
    <property type="component" value="Unassembled WGS sequence"/>
</dbReference>
<accession>A0A5C5YX69</accession>
<gene>
    <name evidence="2" type="ORF">CA13_07760</name>
</gene>
<feature type="transmembrane region" description="Helical" evidence="1">
    <location>
        <begin position="192"/>
        <end position="212"/>
    </location>
</feature>
<keyword evidence="3" id="KW-1185">Reference proteome</keyword>
<comment type="caution">
    <text evidence="2">The sequence shown here is derived from an EMBL/GenBank/DDBJ whole genome shotgun (WGS) entry which is preliminary data.</text>
</comment>
<feature type="transmembrane region" description="Helical" evidence="1">
    <location>
        <begin position="144"/>
        <end position="171"/>
    </location>
</feature>